<evidence type="ECO:0000256" key="1">
    <source>
        <dbReference type="ARBA" id="ARBA00004141"/>
    </source>
</evidence>
<feature type="transmembrane region" description="Helical" evidence="5">
    <location>
        <begin position="239"/>
        <end position="262"/>
    </location>
</feature>
<dbReference type="InterPro" id="IPR036259">
    <property type="entry name" value="MFS_trans_sf"/>
</dbReference>
<dbReference type="GeneTree" id="ENSGT00940000167667"/>
<evidence type="ECO:0000313" key="8">
    <source>
        <dbReference type="Proteomes" id="UP000261540"/>
    </source>
</evidence>
<keyword evidence="8" id="KW-1185">Reference proteome</keyword>
<sequence length="554" mass="61902">MHGKIRDYDEITSFIGTWGPFQCLILFSLVASILPNGFICMYIVFVGDSPHHECLIPETYNISEAWRRAIVPVVMQDGERRRSSCTIYSLAAVSNFSRLGYVPDVDVDVSEIEQESCRNGWKYSNETYQSTITAMIYFYIFSSSQSWQLFKRPLTTSIYFLGVMVGTFISGHLSDRYGRRPLLFAVMIMQMVTISIQIFSPSWEAFSAIFFFVGLGGFSNYLIAYVLGSEILSPQTRVVFCSLGVFLSSSLGYMAMPLAGYFIRSWRLLLVAMAASGILYIPLWWIVPESPRWLLSQGRVREAEAILRDAARRNGVMAPPVIFTQTELEYMVSVRNRRHSILDIAKSSHAVSITVLCSLLWTVIILGYQALVLNTSNLHGNPYLNCFLSGIVEVPANLVAMIMLKYYSRHFCQSSTLLLGGTIILLILMIFLEMLGKFCITAAVCVSYTFTAELLPTVLRNTVMGICSTSARVGSILSPFIIHLGNHYKPLPYILIGGVTLLAGLLCLLLPESFGKPLPETTEQMQGLRGLGKKKLQISVATEGRSLVLKEAKF</sequence>
<dbReference type="AlphaFoldDB" id="A0A3B3RKG7"/>
<organism evidence="7 8">
    <name type="scientific">Paramormyrops kingsleyae</name>
    <dbReference type="NCBI Taxonomy" id="1676925"/>
    <lineage>
        <taxon>Eukaryota</taxon>
        <taxon>Metazoa</taxon>
        <taxon>Chordata</taxon>
        <taxon>Craniata</taxon>
        <taxon>Vertebrata</taxon>
        <taxon>Euteleostomi</taxon>
        <taxon>Actinopterygii</taxon>
        <taxon>Neopterygii</taxon>
        <taxon>Teleostei</taxon>
        <taxon>Osteoglossocephala</taxon>
        <taxon>Osteoglossomorpha</taxon>
        <taxon>Osteoglossiformes</taxon>
        <taxon>Mormyridae</taxon>
        <taxon>Paramormyrops</taxon>
    </lineage>
</organism>
<feature type="transmembrane region" description="Helical" evidence="5">
    <location>
        <begin position="205"/>
        <end position="227"/>
    </location>
</feature>
<reference evidence="7" key="1">
    <citation type="submission" date="2025-08" db="UniProtKB">
        <authorList>
            <consortium name="Ensembl"/>
        </authorList>
    </citation>
    <scope>IDENTIFICATION</scope>
</reference>
<dbReference type="PANTHER" id="PTHR24064">
    <property type="entry name" value="SOLUTE CARRIER FAMILY 22 MEMBER"/>
    <property type="match status" value="1"/>
</dbReference>
<dbReference type="GO" id="GO:0016020">
    <property type="term" value="C:membrane"/>
    <property type="evidence" value="ECO:0007669"/>
    <property type="project" value="UniProtKB-SubCell"/>
</dbReference>
<feature type="transmembrane region" description="Helical" evidence="5">
    <location>
        <begin position="268"/>
        <end position="287"/>
    </location>
</feature>
<proteinExistence type="predicted"/>
<comment type="subcellular location">
    <subcellularLocation>
        <location evidence="1">Membrane</location>
        <topology evidence="1">Multi-pass membrane protein</topology>
    </subcellularLocation>
</comment>
<dbReference type="InterPro" id="IPR020846">
    <property type="entry name" value="MFS_dom"/>
</dbReference>
<feature type="transmembrane region" description="Helical" evidence="5">
    <location>
        <begin position="181"/>
        <end position="199"/>
    </location>
</feature>
<feature type="transmembrane region" description="Helical" evidence="5">
    <location>
        <begin position="350"/>
        <end position="370"/>
    </location>
</feature>
<feature type="transmembrane region" description="Helical" evidence="5">
    <location>
        <begin position="156"/>
        <end position="174"/>
    </location>
</feature>
<evidence type="ECO:0000256" key="2">
    <source>
        <dbReference type="ARBA" id="ARBA00022692"/>
    </source>
</evidence>
<evidence type="ECO:0000256" key="4">
    <source>
        <dbReference type="ARBA" id="ARBA00023136"/>
    </source>
</evidence>
<evidence type="ECO:0000256" key="5">
    <source>
        <dbReference type="SAM" id="Phobius"/>
    </source>
</evidence>
<dbReference type="Gene3D" id="1.20.1250.20">
    <property type="entry name" value="MFS general substrate transporter like domains"/>
    <property type="match status" value="1"/>
</dbReference>
<dbReference type="Ensembl" id="ENSPKIT00000042726.1">
    <property type="protein sequence ID" value="ENSPKIP00000018196.1"/>
    <property type="gene ID" value="ENSPKIG00000003839.1"/>
</dbReference>
<accession>A0A3B3RKG7</accession>
<dbReference type="PROSITE" id="PS50850">
    <property type="entry name" value="MFS"/>
    <property type="match status" value="1"/>
</dbReference>
<dbReference type="InterPro" id="IPR005828">
    <property type="entry name" value="MFS_sugar_transport-like"/>
</dbReference>
<name>A0A3B3RKG7_9TELE</name>
<feature type="domain" description="Major facilitator superfamily (MFS) profile" evidence="6">
    <location>
        <begin position="92"/>
        <end position="515"/>
    </location>
</feature>
<evidence type="ECO:0000259" key="6">
    <source>
        <dbReference type="PROSITE" id="PS50850"/>
    </source>
</evidence>
<evidence type="ECO:0000256" key="3">
    <source>
        <dbReference type="ARBA" id="ARBA00022989"/>
    </source>
</evidence>
<protein>
    <submittedName>
        <fullName evidence="7">Solute carrier family 22 member 4</fullName>
    </submittedName>
</protein>
<keyword evidence="3 5" id="KW-1133">Transmembrane helix</keyword>
<reference evidence="7" key="2">
    <citation type="submission" date="2025-09" db="UniProtKB">
        <authorList>
            <consortium name="Ensembl"/>
        </authorList>
    </citation>
    <scope>IDENTIFICATION</scope>
</reference>
<keyword evidence="4 5" id="KW-0472">Membrane</keyword>
<dbReference type="SUPFAM" id="SSF103473">
    <property type="entry name" value="MFS general substrate transporter"/>
    <property type="match status" value="1"/>
</dbReference>
<evidence type="ECO:0000313" key="7">
    <source>
        <dbReference type="Ensembl" id="ENSPKIP00000018196.1"/>
    </source>
</evidence>
<dbReference type="GO" id="GO:0022857">
    <property type="term" value="F:transmembrane transporter activity"/>
    <property type="evidence" value="ECO:0007669"/>
    <property type="project" value="InterPro"/>
</dbReference>
<dbReference type="STRING" id="1676925.ENSPKIP00000018196"/>
<dbReference type="Proteomes" id="UP000261540">
    <property type="component" value="Unplaced"/>
</dbReference>
<keyword evidence="2 5" id="KW-0812">Transmembrane</keyword>
<feature type="transmembrane region" description="Helical" evidence="5">
    <location>
        <begin position="382"/>
        <end position="404"/>
    </location>
</feature>
<feature type="transmembrane region" description="Helical" evidence="5">
    <location>
        <begin position="416"/>
        <end position="432"/>
    </location>
</feature>
<feature type="transmembrane region" description="Helical" evidence="5">
    <location>
        <begin position="21"/>
        <end position="45"/>
    </location>
</feature>
<feature type="transmembrane region" description="Helical" evidence="5">
    <location>
        <begin position="491"/>
        <end position="510"/>
    </location>
</feature>
<dbReference type="Pfam" id="PF00083">
    <property type="entry name" value="Sugar_tr"/>
    <property type="match status" value="1"/>
</dbReference>